<protein>
    <submittedName>
        <fullName evidence="2">Uncharacterized protein</fullName>
    </submittedName>
</protein>
<accession>S4GMS1</accession>
<dbReference type="EMBL" id="ATJO01000049">
    <property type="protein sequence ID" value="EPI50835.1"/>
    <property type="molecule type" value="Genomic_DNA"/>
</dbReference>
<comment type="caution">
    <text evidence="2">The sequence shown here is derived from an EMBL/GenBank/DDBJ whole genome shotgun (WGS) entry which is preliminary data.</text>
</comment>
<sequence>MSRVITILRIDLFASYGVSYFVYLLNSCCPSSKRNLVYVFTFTRK</sequence>
<dbReference type="HOGENOM" id="CLU_3200271_0_0_11"/>
<dbReference type="AlphaFoldDB" id="S4GMS1"/>
<reference evidence="2 3" key="1">
    <citation type="submission" date="2013-06" db="EMBL/GenBank/DDBJ databases">
        <authorList>
            <person name="Weinstock G."/>
            <person name="Sodergren E."/>
            <person name="Lobos E.A."/>
            <person name="Fulton L."/>
            <person name="Fulton R."/>
            <person name="Courtney L."/>
            <person name="Fronick C."/>
            <person name="O'Laughlin M."/>
            <person name="Godfrey J."/>
            <person name="Wilson R.M."/>
            <person name="Miner T."/>
            <person name="Farmer C."/>
            <person name="Delehaunty K."/>
            <person name="Cordes M."/>
            <person name="Minx P."/>
            <person name="Tomlinson C."/>
            <person name="Chen J."/>
            <person name="Wollam A."/>
            <person name="Pepin K.H."/>
            <person name="Bhonagiri V."/>
            <person name="Zhang X."/>
            <person name="Warren W."/>
            <person name="Mitreva M."/>
            <person name="Mardis E.R."/>
            <person name="Wilson R.K."/>
        </authorList>
    </citation>
    <scope>NUCLEOTIDE SEQUENCE [LARGE SCALE GENOMIC DNA]</scope>
    <source>
        <strain evidence="2 3">JCP7719</strain>
    </source>
</reference>
<evidence type="ECO:0000313" key="2">
    <source>
        <dbReference type="EMBL" id="EPI50835.1"/>
    </source>
</evidence>
<proteinExistence type="predicted"/>
<dbReference type="Proteomes" id="UP000014601">
    <property type="component" value="Unassembled WGS sequence"/>
</dbReference>
<evidence type="ECO:0000313" key="3">
    <source>
        <dbReference type="Proteomes" id="UP000014601"/>
    </source>
</evidence>
<evidence type="ECO:0000256" key="1">
    <source>
        <dbReference type="SAM" id="Phobius"/>
    </source>
</evidence>
<keyword evidence="1" id="KW-0472">Membrane</keyword>
<gene>
    <name evidence="2" type="ORF">HMPREF1576_00642</name>
</gene>
<organism evidence="2 3">
    <name type="scientific">Gardnerella pickettii JCP7719</name>
    <dbReference type="NCBI Taxonomy" id="1261061"/>
    <lineage>
        <taxon>Bacteria</taxon>
        <taxon>Bacillati</taxon>
        <taxon>Actinomycetota</taxon>
        <taxon>Actinomycetes</taxon>
        <taxon>Bifidobacteriales</taxon>
        <taxon>Bifidobacteriaceae</taxon>
        <taxon>Gardnerella</taxon>
        <taxon>Gardnerella pickettii</taxon>
    </lineage>
</organism>
<keyword evidence="1" id="KW-0812">Transmembrane</keyword>
<feature type="transmembrane region" description="Helical" evidence="1">
    <location>
        <begin position="7"/>
        <end position="25"/>
    </location>
</feature>
<keyword evidence="1" id="KW-1133">Transmembrane helix</keyword>
<name>S4GMS1_9BIFI</name>